<reference evidence="2" key="1">
    <citation type="submission" date="2021-06" db="EMBL/GenBank/DDBJ databases">
        <authorList>
            <person name="Criscuolo A."/>
        </authorList>
    </citation>
    <scope>NUCLEOTIDE SEQUENCE</scope>
    <source>
        <strain evidence="2">CIP111600</strain>
    </source>
</reference>
<keyword evidence="3" id="KW-1185">Reference proteome</keyword>
<gene>
    <name evidence="2" type="ORF">PAESOLCIP111_03116</name>
</gene>
<evidence type="ECO:0008006" key="4">
    <source>
        <dbReference type="Google" id="ProtNLM"/>
    </source>
</evidence>
<feature type="signal peptide" evidence="1">
    <location>
        <begin position="1"/>
        <end position="24"/>
    </location>
</feature>
<accession>A0A916K4N3</accession>
<name>A0A916K4N3_9BACL</name>
<comment type="caution">
    <text evidence="2">The sequence shown here is derived from an EMBL/GenBank/DDBJ whole genome shotgun (WGS) entry which is preliminary data.</text>
</comment>
<dbReference type="RefSeq" id="WP_218092874.1">
    <property type="nucleotide sequence ID" value="NZ_CAJVAS010000012.1"/>
</dbReference>
<dbReference type="AlphaFoldDB" id="A0A916K4N3"/>
<dbReference type="EMBL" id="CAJVAS010000012">
    <property type="protein sequence ID" value="CAG7629570.1"/>
    <property type="molecule type" value="Genomic_DNA"/>
</dbReference>
<sequence length="152" mass="16562">MNTKRLTVWAFAALLLAGIWYATASPSPETKAEPFYWHVMGEQVHMSLRIKQEKAGRESVRLDVWLPTAAGAPQQPAVAYFRPGETPAAARFVPLALASSGPDPYGFEGFDKFTYTAPAGAYLGDGGAWRIKVTFADASGQVHEYEKLVEAP</sequence>
<organism evidence="2 3">
    <name type="scientific">Paenibacillus solanacearum</name>
    <dbReference type="NCBI Taxonomy" id="2048548"/>
    <lineage>
        <taxon>Bacteria</taxon>
        <taxon>Bacillati</taxon>
        <taxon>Bacillota</taxon>
        <taxon>Bacilli</taxon>
        <taxon>Bacillales</taxon>
        <taxon>Paenibacillaceae</taxon>
        <taxon>Paenibacillus</taxon>
    </lineage>
</organism>
<protein>
    <recommendedName>
        <fullName evidence="4">YtkA-like domain-containing protein</fullName>
    </recommendedName>
</protein>
<keyword evidence="1" id="KW-0732">Signal</keyword>
<dbReference type="Proteomes" id="UP000693672">
    <property type="component" value="Unassembled WGS sequence"/>
</dbReference>
<evidence type="ECO:0000313" key="3">
    <source>
        <dbReference type="Proteomes" id="UP000693672"/>
    </source>
</evidence>
<evidence type="ECO:0000313" key="2">
    <source>
        <dbReference type="EMBL" id="CAG7629570.1"/>
    </source>
</evidence>
<evidence type="ECO:0000256" key="1">
    <source>
        <dbReference type="SAM" id="SignalP"/>
    </source>
</evidence>
<feature type="chain" id="PRO_5037386991" description="YtkA-like domain-containing protein" evidence="1">
    <location>
        <begin position="25"/>
        <end position="152"/>
    </location>
</feature>
<proteinExistence type="predicted"/>